<gene>
    <name evidence="2" type="ORF">LR394_06840</name>
</gene>
<evidence type="ECO:0000313" key="2">
    <source>
        <dbReference type="EMBL" id="MCD5310605.1"/>
    </source>
</evidence>
<keyword evidence="3" id="KW-1185">Reference proteome</keyword>
<dbReference type="PROSITE" id="PS51257">
    <property type="entry name" value="PROKAR_LIPOPROTEIN"/>
    <property type="match status" value="1"/>
</dbReference>
<evidence type="ECO:0000313" key="3">
    <source>
        <dbReference type="Proteomes" id="UP001138997"/>
    </source>
</evidence>
<feature type="chain" id="PRO_5040776993" description="Secreted protein" evidence="1">
    <location>
        <begin position="33"/>
        <end position="129"/>
    </location>
</feature>
<sequence>MKSRATRSIAALISMLFLLGGLSLVVASPASASGCSIPPCGAVKNKTKTSVKIRWKNKDSDPWSTGWVAPGKTVGGFWNDKRDIDGFWAPKGCRTEYSTHAGAQYHVRNTWVKVSSNETATVLGVVCPG</sequence>
<organism evidence="2 3">
    <name type="scientific">Kineosporia babensis</name>
    <dbReference type="NCBI Taxonomy" id="499548"/>
    <lineage>
        <taxon>Bacteria</taxon>
        <taxon>Bacillati</taxon>
        <taxon>Actinomycetota</taxon>
        <taxon>Actinomycetes</taxon>
        <taxon>Kineosporiales</taxon>
        <taxon>Kineosporiaceae</taxon>
        <taxon>Kineosporia</taxon>
    </lineage>
</organism>
<protein>
    <recommendedName>
        <fullName evidence="4">Secreted protein</fullName>
    </recommendedName>
</protein>
<accession>A0A9X1NBD8</accession>
<comment type="caution">
    <text evidence="2">The sequence shown here is derived from an EMBL/GenBank/DDBJ whole genome shotgun (WGS) entry which is preliminary data.</text>
</comment>
<reference evidence="2" key="1">
    <citation type="submission" date="2021-11" db="EMBL/GenBank/DDBJ databases">
        <title>Streptomyces corallinus and Kineosporia corallina sp. nov., two new coral-derived marine actinobacteria.</title>
        <authorList>
            <person name="Buangrab K."/>
            <person name="Sutthacheep M."/>
            <person name="Yeemin T."/>
            <person name="Harunari E."/>
            <person name="Igarashi Y."/>
            <person name="Sripreechasak P."/>
            <person name="Kanchanasin P."/>
            <person name="Tanasupawat S."/>
            <person name="Phongsopitanun W."/>
        </authorList>
    </citation>
    <scope>NUCLEOTIDE SEQUENCE</scope>
    <source>
        <strain evidence="2">JCM 31032</strain>
    </source>
</reference>
<proteinExistence type="predicted"/>
<feature type="signal peptide" evidence="1">
    <location>
        <begin position="1"/>
        <end position="32"/>
    </location>
</feature>
<dbReference type="AlphaFoldDB" id="A0A9X1NBD8"/>
<dbReference type="EMBL" id="JAJOMB010000003">
    <property type="protein sequence ID" value="MCD5310605.1"/>
    <property type="molecule type" value="Genomic_DNA"/>
</dbReference>
<evidence type="ECO:0008006" key="4">
    <source>
        <dbReference type="Google" id="ProtNLM"/>
    </source>
</evidence>
<name>A0A9X1NBD8_9ACTN</name>
<evidence type="ECO:0000256" key="1">
    <source>
        <dbReference type="SAM" id="SignalP"/>
    </source>
</evidence>
<keyword evidence="1" id="KW-0732">Signal</keyword>
<dbReference type="RefSeq" id="WP_231439630.1">
    <property type="nucleotide sequence ID" value="NZ_JAJOMB010000003.1"/>
</dbReference>
<dbReference type="Proteomes" id="UP001138997">
    <property type="component" value="Unassembled WGS sequence"/>
</dbReference>